<accession>A0AAD4BZ32</accession>
<name>A0AAD4BZ32_BOLED</name>
<dbReference type="Proteomes" id="UP001194468">
    <property type="component" value="Unassembled WGS sequence"/>
</dbReference>
<evidence type="ECO:0000256" key="1">
    <source>
        <dbReference type="SAM" id="SignalP"/>
    </source>
</evidence>
<reference evidence="2" key="1">
    <citation type="submission" date="2019-10" db="EMBL/GenBank/DDBJ databases">
        <authorList>
            <consortium name="DOE Joint Genome Institute"/>
            <person name="Kuo A."/>
            <person name="Miyauchi S."/>
            <person name="Kiss E."/>
            <person name="Drula E."/>
            <person name="Kohler A."/>
            <person name="Sanchez-Garcia M."/>
            <person name="Andreopoulos B."/>
            <person name="Barry K.W."/>
            <person name="Bonito G."/>
            <person name="Buee M."/>
            <person name="Carver A."/>
            <person name="Chen C."/>
            <person name="Cichocki N."/>
            <person name="Clum A."/>
            <person name="Culley D."/>
            <person name="Crous P.W."/>
            <person name="Fauchery L."/>
            <person name="Girlanda M."/>
            <person name="Hayes R."/>
            <person name="Keri Z."/>
            <person name="LaButti K."/>
            <person name="Lipzen A."/>
            <person name="Lombard V."/>
            <person name="Magnuson J."/>
            <person name="Maillard F."/>
            <person name="Morin E."/>
            <person name="Murat C."/>
            <person name="Nolan M."/>
            <person name="Ohm R."/>
            <person name="Pangilinan J."/>
            <person name="Pereira M."/>
            <person name="Perotto S."/>
            <person name="Peter M."/>
            <person name="Riley R."/>
            <person name="Sitrit Y."/>
            <person name="Stielow B."/>
            <person name="Szollosi G."/>
            <person name="Zifcakova L."/>
            <person name="Stursova M."/>
            <person name="Spatafora J.W."/>
            <person name="Tedersoo L."/>
            <person name="Vaario L.-M."/>
            <person name="Yamada A."/>
            <person name="Yan M."/>
            <person name="Wang P."/>
            <person name="Xu J."/>
            <person name="Bruns T."/>
            <person name="Baldrian P."/>
            <person name="Vilgalys R."/>
            <person name="Henrissat B."/>
            <person name="Grigoriev I.V."/>
            <person name="Hibbett D."/>
            <person name="Nagy L.G."/>
            <person name="Martin F.M."/>
        </authorList>
    </citation>
    <scope>NUCLEOTIDE SEQUENCE</scope>
    <source>
        <strain evidence="2">BED1</strain>
    </source>
</reference>
<sequence>MHVWHAHLVSILSLSPPPPIFGSSLLNDTKNMEYTTNISLNGKPFPDAGSSDLWVSAPVPGAISQNYSAGITAQLMIPGPVMSATLDFAGFSVDDFALDGSGTHDPGALMGLGPGVGSITRMGENSGDPFPGYISVGEFSPTSTLLDVNGIIGPNGTQIEIKTQVTGVQTQNDYS</sequence>
<evidence type="ECO:0000313" key="3">
    <source>
        <dbReference type="Proteomes" id="UP001194468"/>
    </source>
</evidence>
<reference evidence="2" key="2">
    <citation type="journal article" date="2020" name="Nat. Commun.">
        <title>Large-scale genome sequencing of mycorrhizal fungi provides insights into the early evolution of symbiotic traits.</title>
        <authorList>
            <person name="Miyauchi S."/>
            <person name="Kiss E."/>
            <person name="Kuo A."/>
            <person name="Drula E."/>
            <person name="Kohler A."/>
            <person name="Sanchez-Garcia M."/>
            <person name="Morin E."/>
            <person name="Andreopoulos B."/>
            <person name="Barry K.W."/>
            <person name="Bonito G."/>
            <person name="Buee M."/>
            <person name="Carver A."/>
            <person name="Chen C."/>
            <person name="Cichocki N."/>
            <person name="Clum A."/>
            <person name="Culley D."/>
            <person name="Crous P.W."/>
            <person name="Fauchery L."/>
            <person name="Girlanda M."/>
            <person name="Hayes R.D."/>
            <person name="Keri Z."/>
            <person name="LaButti K."/>
            <person name="Lipzen A."/>
            <person name="Lombard V."/>
            <person name="Magnuson J."/>
            <person name="Maillard F."/>
            <person name="Murat C."/>
            <person name="Nolan M."/>
            <person name="Ohm R.A."/>
            <person name="Pangilinan J."/>
            <person name="Pereira M.F."/>
            <person name="Perotto S."/>
            <person name="Peter M."/>
            <person name="Pfister S."/>
            <person name="Riley R."/>
            <person name="Sitrit Y."/>
            <person name="Stielow J.B."/>
            <person name="Szollosi G."/>
            <person name="Zifcakova L."/>
            <person name="Stursova M."/>
            <person name="Spatafora J.W."/>
            <person name="Tedersoo L."/>
            <person name="Vaario L.M."/>
            <person name="Yamada A."/>
            <person name="Yan M."/>
            <person name="Wang P."/>
            <person name="Xu J."/>
            <person name="Bruns T."/>
            <person name="Baldrian P."/>
            <person name="Vilgalys R."/>
            <person name="Dunand C."/>
            <person name="Henrissat B."/>
            <person name="Grigoriev I.V."/>
            <person name="Hibbett D."/>
            <person name="Nagy L.G."/>
            <person name="Martin F.M."/>
        </authorList>
    </citation>
    <scope>NUCLEOTIDE SEQUENCE</scope>
    <source>
        <strain evidence="2">BED1</strain>
    </source>
</reference>
<feature type="chain" id="PRO_5042218286" evidence="1">
    <location>
        <begin position="23"/>
        <end position="175"/>
    </location>
</feature>
<organism evidence="2 3">
    <name type="scientific">Boletus edulis BED1</name>
    <dbReference type="NCBI Taxonomy" id="1328754"/>
    <lineage>
        <taxon>Eukaryota</taxon>
        <taxon>Fungi</taxon>
        <taxon>Dikarya</taxon>
        <taxon>Basidiomycota</taxon>
        <taxon>Agaricomycotina</taxon>
        <taxon>Agaricomycetes</taxon>
        <taxon>Agaricomycetidae</taxon>
        <taxon>Boletales</taxon>
        <taxon>Boletineae</taxon>
        <taxon>Boletaceae</taxon>
        <taxon>Boletoideae</taxon>
        <taxon>Boletus</taxon>
    </lineage>
</organism>
<dbReference type="AlphaFoldDB" id="A0AAD4BZ32"/>
<keyword evidence="3" id="KW-1185">Reference proteome</keyword>
<proteinExistence type="predicted"/>
<gene>
    <name evidence="2" type="ORF">L210DRAFT_3502892</name>
</gene>
<evidence type="ECO:0000313" key="2">
    <source>
        <dbReference type="EMBL" id="KAF8443004.1"/>
    </source>
</evidence>
<comment type="caution">
    <text evidence="2">The sequence shown here is derived from an EMBL/GenBank/DDBJ whole genome shotgun (WGS) entry which is preliminary data.</text>
</comment>
<feature type="signal peptide" evidence="1">
    <location>
        <begin position="1"/>
        <end position="22"/>
    </location>
</feature>
<protein>
    <submittedName>
        <fullName evidence="2">Uncharacterized protein</fullName>
    </submittedName>
</protein>
<dbReference type="EMBL" id="WHUW01000008">
    <property type="protein sequence ID" value="KAF8443004.1"/>
    <property type="molecule type" value="Genomic_DNA"/>
</dbReference>
<keyword evidence="1" id="KW-0732">Signal</keyword>